<protein>
    <submittedName>
        <fullName evidence="2">Uncharacterized protein</fullName>
    </submittedName>
</protein>
<feature type="compositionally biased region" description="Polar residues" evidence="1">
    <location>
        <begin position="173"/>
        <end position="190"/>
    </location>
</feature>
<dbReference type="AlphaFoldDB" id="A0A814R843"/>
<organism evidence="2 3">
    <name type="scientific">Brachionus calyciflorus</name>
    <dbReference type="NCBI Taxonomy" id="104777"/>
    <lineage>
        <taxon>Eukaryota</taxon>
        <taxon>Metazoa</taxon>
        <taxon>Spiralia</taxon>
        <taxon>Gnathifera</taxon>
        <taxon>Rotifera</taxon>
        <taxon>Eurotatoria</taxon>
        <taxon>Monogononta</taxon>
        <taxon>Pseudotrocha</taxon>
        <taxon>Ploima</taxon>
        <taxon>Brachionidae</taxon>
        <taxon>Brachionus</taxon>
    </lineage>
</organism>
<reference evidence="2" key="1">
    <citation type="submission" date="2021-02" db="EMBL/GenBank/DDBJ databases">
        <authorList>
            <person name="Nowell W R."/>
        </authorList>
    </citation>
    <scope>NUCLEOTIDE SEQUENCE</scope>
    <source>
        <strain evidence="2">Ploen Becks lab</strain>
    </source>
</reference>
<evidence type="ECO:0000256" key="1">
    <source>
        <dbReference type="SAM" id="MobiDB-lite"/>
    </source>
</evidence>
<evidence type="ECO:0000313" key="2">
    <source>
        <dbReference type="EMBL" id="CAF1129960.1"/>
    </source>
</evidence>
<dbReference type="Proteomes" id="UP000663879">
    <property type="component" value="Unassembled WGS sequence"/>
</dbReference>
<dbReference type="OrthoDB" id="10052789at2759"/>
<feature type="region of interest" description="Disordered" evidence="1">
    <location>
        <begin position="158"/>
        <end position="190"/>
    </location>
</feature>
<gene>
    <name evidence="2" type="ORF">OXX778_LOCUS22427</name>
</gene>
<comment type="caution">
    <text evidence="2">The sequence shown here is derived from an EMBL/GenBank/DDBJ whole genome shotgun (WGS) entry which is preliminary data.</text>
</comment>
<sequence length="190" mass="22752">MDFPKNNDEFYKIKNNPEQLIEFIKQNELYNKKIECNNHLCSRNPSNFKLSFVKKRLVLRCMNHRCRRYFSARSPVFNLSKKSNLNMEQIIELIWYWSQDHSVRYTSEQTGVNEKSIGKWFNKMRQILYQKMLKAPPMRGEKYSVQIDESLFQGKRKYNRGRFLKSDKKTEESSNPGSKNRNYGSRISGP</sequence>
<name>A0A814R843_9BILA</name>
<evidence type="ECO:0000313" key="3">
    <source>
        <dbReference type="Proteomes" id="UP000663879"/>
    </source>
</evidence>
<keyword evidence="3" id="KW-1185">Reference proteome</keyword>
<accession>A0A814R843</accession>
<dbReference type="EMBL" id="CAJNOC010009518">
    <property type="protein sequence ID" value="CAF1129960.1"/>
    <property type="molecule type" value="Genomic_DNA"/>
</dbReference>
<proteinExistence type="predicted"/>